<dbReference type="OrthoDB" id="9800207at2"/>
<feature type="region of interest" description="Disordered" evidence="8">
    <location>
        <begin position="437"/>
        <end position="459"/>
    </location>
</feature>
<reference evidence="10 11" key="1">
    <citation type="submission" date="2018-09" db="EMBL/GenBank/DDBJ databases">
        <title>Zymobacter palmae IAM14233 (=T109) whole genome analysis.</title>
        <authorList>
            <person name="Yanase H."/>
        </authorList>
    </citation>
    <scope>NUCLEOTIDE SEQUENCE [LARGE SCALE GENOMIC DNA]</scope>
    <source>
        <strain evidence="10 11">IAM14233</strain>
    </source>
</reference>
<evidence type="ECO:0000313" key="11">
    <source>
        <dbReference type="Proteomes" id="UP000267342"/>
    </source>
</evidence>
<dbReference type="GO" id="GO:0005886">
    <property type="term" value="C:plasma membrane"/>
    <property type="evidence" value="ECO:0007669"/>
    <property type="project" value="UniProtKB-SubCell"/>
</dbReference>
<dbReference type="RefSeq" id="WP_051523623.1">
    <property type="nucleotide sequence ID" value="NZ_AP018933.1"/>
</dbReference>
<feature type="transmembrane region" description="Helical" evidence="9">
    <location>
        <begin position="268"/>
        <end position="287"/>
    </location>
</feature>
<dbReference type="NCBIfam" id="TIGR00155">
    <property type="entry name" value="pqiA_fam"/>
    <property type="match status" value="1"/>
</dbReference>
<evidence type="ECO:0000256" key="8">
    <source>
        <dbReference type="SAM" id="MobiDB-lite"/>
    </source>
</evidence>
<dbReference type="AlphaFoldDB" id="A0A348HB03"/>
<evidence type="ECO:0000256" key="6">
    <source>
        <dbReference type="ARBA" id="ARBA00022989"/>
    </source>
</evidence>
<dbReference type="InterPro" id="IPR005219">
    <property type="entry name" value="PqiA-like_proteobact"/>
</dbReference>
<evidence type="ECO:0000313" key="10">
    <source>
        <dbReference type="EMBL" id="BBG28805.1"/>
    </source>
</evidence>
<dbReference type="Pfam" id="PF04403">
    <property type="entry name" value="PqiA"/>
    <property type="match status" value="2"/>
</dbReference>
<evidence type="ECO:0000256" key="1">
    <source>
        <dbReference type="ARBA" id="ARBA00004429"/>
    </source>
</evidence>
<feature type="transmembrane region" description="Helical" evidence="9">
    <location>
        <begin position="358"/>
        <end position="379"/>
    </location>
</feature>
<keyword evidence="7 9" id="KW-0472">Membrane</keyword>
<proteinExistence type="inferred from homology"/>
<organism evidence="10 11">
    <name type="scientific">Zymobacter palmae</name>
    <dbReference type="NCBI Taxonomy" id="33074"/>
    <lineage>
        <taxon>Bacteria</taxon>
        <taxon>Pseudomonadati</taxon>
        <taxon>Pseudomonadota</taxon>
        <taxon>Gammaproteobacteria</taxon>
        <taxon>Oceanospirillales</taxon>
        <taxon>Halomonadaceae</taxon>
        <taxon>Zymobacter group</taxon>
        <taxon>Zymobacter</taxon>
    </lineage>
</organism>
<comment type="subcellular location">
    <subcellularLocation>
        <location evidence="1">Cell inner membrane</location>
        <topology evidence="1">Multi-pass membrane protein</topology>
    </subcellularLocation>
</comment>
<keyword evidence="3" id="KW-1003">Cell membrane</keyword>
<gene>
    <name evidence="10" type="ORF">ZBT109_0005</name>
</gene>
<dbReference type="PANTHER" id="PTHR30462">
    <property type="entry name" value="INTERMEMBRANE TRANSPORT PROTEIN PQIB-RELATED"/>
    <property type="match status" value="1"/>
</dbReference>
<sequence length="459" mass="51262">MTSLRIQPDMRHPVTRQRVCPMCDTVSTLPELARGERAHCRYCGHVLFKRRHVPIGTPAALAITALILLAFSLSYDYISFSSSGISHSITLPQAATTPMVLNYPVLTLLFVIFVLLLPALYLIGTLYLYLILALRRQSGRARYVARLMHYSLTWVMPDIFVVGVLVSLIKIMSMASISVGISFWTFCGFSLLTLLTVAHTSWNEIWEALGGPCRAPKMDTSKRGLQQGMTCCHVCQQPGRVDEHGHGRCTRCNEVLHARTRNSIQHTLALLLVAAMLYIPSMLWPVMTINQLGDHAHQTIIGGVLLLIGYSDYPVALVIFFASVMVPVAKLMALLWLCLKTRQPLPFRYRNRMRLYHVTHFIGRWSMIDVFVVTVLGSMVQLGALMAIIPEHGIVAFASVVVITMVAAERFDPRLMWDAAEDAFLRQNTSLQEVMKTSHTSSGQDDIADAAFDSTQEQG</sequence>
<dbReference type="InterPro" id="IPR051800">
    <property type="entry name" value="PqiA-PqiB_transport"/>
</dbReference>
<dbReference type="PANTHER" id="PTHR30462:SF3">
    <property type="entry name" value="INTERMEMBRANE TRANSPORT PROTEIN PQIA"/>
    <property type="match status" value="1"/>
</dbReference>
<protein>
    <submittedName>
        <fullName evidence="10">Uncharacterized paraquat-inducible protein A</fullName>
    </submittedName>
</protein>
<evidence type="ECO:0000256" key="5">
    <source>
        <dbReference type="ARBA" id="ARBA00022692"/>
    </source>
</evidence>
<feature type="transmembrane region" description="Helical" evidence="9">
    <location>
        <begin position="385"/>
        <end position="408"/>
    </location>
</feature>
<feature type="transmembrane region" description="Helical" evidence="9">
    <location>
        <begin position="152"/>
        <end position="171"/>
    </location>
</feature>
<dbReference type="STRING" id="1123510.GCA_000620025_00097"/>
<keyword evidence="6 9" id="KW-1133">Transmembrane helix</keyword>
<dbReference type="Proteomes" id="UP000267342">
    <property type="component" value="Chromosome"/>
</dbReference>
<evidence type="ECO:0000256" key="3">
    <source>
        <dbReference type="ARBA" id="ARBA00022475"/>
    </source>
</evidence>
<keyword evidence="5 9" id="KW-0812">Transmembrane</keyword>
<feature type="transmembrane region" description="Helical" evidence="9">
    <location>
        <begin position="59"/>
        <end position="78"/>
    </location>
</feature>
<accession>A0A348HB03</accession>
<keyword evidence="4" id="KW-0997">Cell inner membrane</keyword>
<feature type="transmembrane region" description="Helical" evidence="9">
    <location>
        <begin position="108"/>
        <end position="132"/>
    </location>
</feature>
<feature type="transmembrane region" description="Helical" evidence="9">
    <location>
        <begin position="315"/>
        <end position="337"/>
    </location>
</feature>
<dbReference type="EMBL" id="AP018933">
    <property type="protein sequence ID" value="BBG28805.1"/>
    <property type="molecule type" value="Genomic_DNA"/>
</dbReference>
<evidence type="ECO:0000256" key="4">
    <source>
        <dbReference type="ARBA" id="ARBA00022519"/>
    </source>
</evidence>
<keyword evidence="11" id="KW-1185">Reference proteome</keyword>
<dbReference type="KEGG" id="zpl:ZBT109_0005"/>
<evidence type="ECO:0000256" key="9">
    <source>
        <dbReference type="SAM" id="Phobius"/>
    </source>
</evidence>
<evidence type="ECO:0000256" key="7">
    <source>
        <dbReference type="ARBA" id="ARBA00023136"/>
    </source>
</evidence>
<comment type="similarity">
    <text evidence="2">Belongs to the PqiA family.</text>
</comment>
<name>A0A348HB03_9GAMM</name>
<feature type="transmembrane region" description="Helical" evidence="9">
    <location>
        <begin position="177"/>
        <end position="198"/>
    </location>
</feature>
<evidence type="ECO:0000256" key="2">
    <source>
        <dbReference type="ARBA" id="ARBA00007555"/>
    </source>
</evidence>
<dbReference type="InterPro" id="IPR007498">
    <property type="entry name" value="PqiA-like"/>
</dbReference>